<protein>
    <recommendedName>
        <fullName evidence="3">Ferritin</fullName>
    </recommendedName>
</protein>
<accession>A0ABZ2LX15</accession>
<keyword evidence="2" id="KW-1185">Reference proteome</keyword>
<dbReference type="RefSeq" id="WP_394823916.1">
    <property type="nucleotide sequence ID" value="NZ_CP089984.1"/>
</dbReference>
<evidence type="ECO:0008006" key="3">
    <source>
        <dbReference type="Google" id="ProtNLM"/>
    </source>
</evidence>
<dbReference type="Proteomes" id="UP001370348">
    <property type="component" value="Chromosome"/>
</dbReference>
<dbReference type="EMBL" id="CP089984">
    <property type="protein sequence ID" value="WXB14296.1"/>
    <property type="molecule type" value="Genomic_DNA"/>
</dbReference>
<name>A0ABZ2LX15_9BACT</name>
<gene>
    <name evidence="1" type="ORF">LZC94_41535</name>
</gene>
<reference evidence="1 2" key="1">
    <citation type="submission" date="2021-12" db="EMBL/GenBank/DDBJ databases">
        <title>Discovery of the Pendulisporaceae a myxobacterial family with distinct sporulation behavior and unique specialized metabolism.</title>
        <authorList>
            <person name="Garcia R."/>
            <person name="Popoff A."/>
            <person name="Bader C.D."/>
            <person name="Loehr J."/>
            <person name="Walesch S."/>
            <person name="Walt C."/>
            <person name="Boldt J."/>
            <person name="Bunk B."/>
            <person name="Haeckl F.J.F.P.J."/>
            <person name="Gunesch A.P."/>
            <person name="Birkelbach J."/>
            <person name="Nuebel U."/>
            <person name="Pietschmann T."/>
            <person name="Bach T."/>
            <person name="Mueller R."/>
        </authorList>
    </citation>
    <scope>NUCLEOTIDE SEQUENCE [LARGE SCALE GENOMIC DNA]</scope>
    <source>
        <strain evidence="1 2">MSr11954</strain>
    </source>
</reference>
<sequence>MMPPPPGFNDTVAAIEDLLVSEEESIFAYKIAVLRANATSDIRRFGEFLRARQGAARDLSRVRARLLAKQGTWGQPWETRRLPPGTAQQIGALPNEEGMFDVLASAEDRHASKLVTLLVCADGELPRDVCTLLERILTETEQRRAWLHERGACVVSSAANDARKVASRG</sequence>
<proteinExistence type="predicted"/>
<evidence type="ECO:0000313" key="1">
    <source>
        <dbReference type="EMBL" id="WXB14296.1"/>
    </source>
</evidence>
<evidence type="ECO:0000313" key="2">
    <source>
        <dbReference type="Proteomes" id="UP001370348"/>
    </source>
</evidence>
<organism evidence="1 2">
    <name type="scientific">Pendulispora albinea</name>
    <dbReference type="NCBI Taxonomy" id="2741071"/>
    <lineage>
        <taxon>Bacteria</taxon>
        <taxon>Pseudomonadati</taxon>
        <taxon>Myxococcota</taxon>
        <taxon>Myxococcia</taxon>
        <taxon>Myxococcales</taxon>
        <taxon>Sorangiineae</taxon>
        <taxon>Pendulisporaceae</taxon>
        <taxon>Pendulispora</taxon>
    </lineage>
</organism>